<evidence type="ECO:0000256" key="1">
    <source>
        <dbReference type="SAM" id="Coils"/>
    </source>
</evidence>
<name>A0AA36GTE7_CYLNA</name>
<dbReference type="Pfam" id="PF00059">
    <property type="entry name" value="Lectin_C"/>
    <property type="match status" value="1"/>
</dbReference>
<dbReference type="PROSITE" id="PS50041">
    <property type="entry name" value="C_TYPE_LECTIN_2"/>
    <property type="match status" value="1"/>
</dbReference>
<evidence type="ECO:0000313" key="5">
    <source>
        <dbReference type="Proteomes" id="UP001176961"/>
    </source>
</evidence>
<sequence>MLAWICALLAIGLTSAQFFFAVDGQAALEERLNSLTSHVQDLDKQVATLQKKVAGLAQAAHSEWNSTDSGSLYRVFEERRSWSDAENLCQTFDAHLAVIDNETKNNFVKGLINEKPTVDYVWIGMKTKSTSPSSQNTFTNFDKENPISDYNYALIIFSNKNLSKIFFSNKLIAQPKDFFVRMNPKLMPKNIFNAPYAISLGNKTDCLIHEARRSKSCSKIIGDVDFKSLPSNIWTQVHEVEGTLRIENTKLTNLDAIRGLKIIGWKVPALIIKNNLKLNDISALLSISIKSKKPEIEIENNPSICHNITDQQKLKKWLLLRKASVKFNSSC</sequence>
<dbReference type="Gene3D" id="3.80.20.20">
    <property type="entry name" value="Receptor L-domain"/>
    <property type="match status" value="1"/>
</dbReference>
<evidence type="ECO:0000256" key="2">
    <source>
        <dbReference type="SAM" id="SignalP"/>
    </source>
</evidence>
<dbReference type="SUPFAM" id="SSF56436">
    <property type="entry name" value="C-type lectin-like"/>
    <property type="match status" value="1"/>
</dbReference>
<keyword evidence="1" id="KW-0175">Coiled coil</keyword>
<dbReference type="PANTHER" id="PTHR22803">
    <property type="entry name" value="MANNOSE, PHOSPHOLIPASE, LECTIN RECEPTOR RELATED"/>
    <property type="match status" value="1"/>
</dbReference>
<comment type="caution">
    <text evidence="4">The sequence shown here is derived from an EMBL/GenBank/DDBJ whole genome shotgun (WGS) entry which is preliminary data.</text>
</comment>
<protein>
    <recommendedName>
        <fullName evidence="3">C-type lectin domain-containing protein</fullName>
    </recommendedName>
</protein>
<dbReference type="InterPro" id="IPR001304">
    <property type="entry name" value="C-type_lectin-like"/>
</dbReference>
<feature type="chain" id="PRO_5041318665" description="C-type lectin domain-containing protein" evidence="2">
    <location>
        <begin position="17"/>
        <end position="331"/>
    </location>
</feature>
<organism evidence="4 5">
    <name type="scientific">Cylicocyclus nassatus</name>
    <name type="common">Nematode worm</name>
    <dbReference type="NCBI Taxonomy" id="53992"/>
    <lineage>
        <taxon>Eukaryota</taxon>
        <taxon>Metazoa</taxon>
        <taxon>Ecdysozoa</taxon>
        <taxon>Nematoda</taxon>
        <taxon>Chromadorea</taxon>
        <taxon>Rhabditida</taxon>
        <taxon>Rhabditina</taxon>
        <taxon>Rhabditomorpha</taxon>
        <taxon>Strongyloidea</taxon>
        <taxon>Strongylidae</taxon>
        <taxon>Cylicocyclus</taxon>
    </lineage>
</organism>
<keyword evidence="2" id="KW-0732">Signal</keyword>
<dbReference type="SMART" id="SM00034">
    <property type="entry name" value="CLECT"/>
    <property type="match status" value="1"/>
</dbReference>
<dbReference type="Proteomes" id="UP001176961">
    <property type="component" value="Unassembled WGS sequence"/>
</dbReference>
<dbReference type="InterPro" id="IPR016186">
    <property type="entry name" value="C-type_lectin-like/link_sf"/>
</dbReference>
<evidence type="ECO:0000313" key="4">
    <source>
        <dbReference type="EMBL" id="CAJ0598015.1"/>
    </source>
</evidence>
<dbReference type="Gene3D" id="3.10.100.10">
    <property type="entry name" value="Mannose-Binding Protein A, subunit A"/>
    <property type="match status" value="1"/>
</dbReference>
<dbReference type="Pfam" id="PF01030">
    <property type="entry name" value="Recep_L_domain"/>
    <property type="match status" value="1"/>
</dbReference>
<gene>
    <name evidence="4" type="ORF">CYNAS_LOCUS9998</name>
</gene>
<dbReference type="InterPro" id="IPR000494">
    <property type="entry name" value="Rcpt_L-dom"/>
</dbReference>
<dbReference type="SUPFAM" id="SSF52058">
    <property type="entry name" value="L domain-like"/>
    <property type="match status" value="1"/>
</dbReference>
<dbReference type="CDD" id="cd00037">
    <property type="entry name" value="CLECT"/>
    <property type="match status" value="1"/>
</dbReference>
<dbReference type="AlphaFoldDB" id="A0AA36GTE7"/>
<dbReference type="InterPro" id="IPR050111">
    <property type="entry name" value="C-type_lectin/snaclec_domain"/>
</dbReference>
<evidence type="ECO:0000259" key="3">
    <source>
        <dbReference type="PROSITE" id="PS50041"/>
    </source>
</evidence>
<reference evidence="4" key="1">
    <citation type="submission" date="2023-07" db="EMBL/GenBank/DDBJ databases">
        <authorList>
            <consortium name="CYATHOMIX"/>
        </authorList>
    </citation>
    <scope>NUCLEOTIDE SEQUENCE</scope>
    <source>
        <strain evidence="4">N/A</strain>
    </source>
</reference>
<proteinExistence type="predicted"/>
<accession>A0AA36GTE7</accession>
<feature type="domain" description="C-type lectin" evidence="3">
    <location>
        <begin position="68"/>
        <end position="153"/>
    </location>
</feature>
<feature type="signal peptide" evidence="2">
    <location>
        <begin position="1"/>
        <end position="16"/>
    </location>
</feature>
<dbReference type="InterPro" id="IPR016187">
    <property type="entry name" value="CTDL_fold"/>
</dbReference>
<dbReference type="EMBL" id="CATQJL010000223">
    <property type="protein sequence ID" value="CAJ0598015.1"/>
    <property type="molecule type" value="Genomic_DNA"/>
</dbReference>
<feature type="coiled-coil region" evidence="1">
    <location>
        <begin position="25"/>
        <end position="59"/>
    </location>
</feature>
<dbReference type="InterPro" id="IPR036941">
    <property type="entry name" value="Rcpt_L-dom_sf"/>
</dbReference>
<keyword evidence="5" id="KW-1185">Reference proteome</keyword>